<name>A0A9N8VFM8_FUNMO</name>
<evidence type="ECO:0000313" key="2">
    <source>
        <dbReference type="Proteomes" id="UP000789375"/>
    </source>
</evidence>
<accession>A0A9N8VFM8</accession>
<keyword evidence="2" id="KW-1185">Reference proteome</keyword>
<dbReference type="AlphaFoldDB" id="A0A9N8VFM8"/>
<reference evidence="1" key="1">
    <citation type="submission" date="2021-06" db="EMBL/GenBank/DDBJ databases">
        <authorList>
            <person name="Kallberg Y."/>
            <person name="Tangrot J."/>
            <person name="Rosling A."/>
        </authorList>
    </citation>
    <scope>NUCLEOTIDE SEQUENCE</scope>
    <source>
        <strain evidence="1">87-6 pot B 2015</strain>
    </source>
</reference>
<dbReference type="EMBL" id="CAJVPP010000176">
    <property type="protein sequence ID" value="CAG8451408.1"/>
    <property type="molecule type" value="Genomic_DNA"/>
</dbReference>
<organism evidence="1 2">
    <name type="scientific">Funneliformis mosseae</name>
    <name type="common">Endomycorrhizal fungus</name>
    <name type="synonym">Glomus mosseae</name>
    <dbReference type="NCBI Taxonomy" id="27381"/>
    <lineage>
        <taxon>Eukaryota</taxon>
        <taxon>Fungi</taxon>
        <taxon>Fungi incertae sedis</taxon>
        <taxon>Mucoromycota</taxon>
        <taxon>Glomeromycotina</taxon>
        <taxon>Glomeromycetes</taxon>
        <taxon>Glomerales</taxon>
        <taxon>Glomeraceae</taxon>
        <taxon>Funneliformis</taxon>
    </lineage>
</organism>
<protein>
    <submittedName>
        <fullName evidence="1">75_t:CDS:1</fullName>
    </submittedName>
</protein>
<sequence>MYLSLIFMYCSLERSSSSSAVYSEYETLTQPDLLGHWFLDQQIFDAGQAYVMLSYCMDWSKMHIASFHPSAFITNMSMVEEYRRLEKKASTPLLL</sequence>
<gene>
    <name evidence="1" type="ORF">FMOSSE_LOCUS1534</name>
</gene>
<proteinExistence type="predicted"/>
<evidence type="ECO:0000313" key="1">
    <source>
        <dbReference type="EMBL" id="CAG8451408.1"/>
    </source>
</evidence>
<dbReference type="Proteomes" id="UP000789375">
    <property type="component" value="Unassembled WGS sequence"/>
</dbReference>
<comment type="caution">
    <text evidence="1">The sequence shown here is derived from an EMBL/GenBank/DDBJ whole genome shotgun (WGS) entry which is preliminary data.</text>
</comment>